<feature type="non-terminal residue" evidence="1">
    <location>
        <position position="1"/>
    </location>
</feature>
<reference evidence="1 2" key="1">
    <citation type="journal article" date="2015" name="Sci. Rep.">
        <title>The power of single molecule real-time sequencing technology in the de novo assembly of a eukaryotic genome.</title>
        <authorList>
            <person name="Sakai H."/>
            <person name="Naito K."/>
            <person name="Ogiso-Tanaka E."/>
            <person name="Takahashi Y."/>
            <person name="Iseki K."/>
            <person name="Muto C."/>
            <person name="Satou K."/>
            <person name="Teruya K."/>
            <person name="Shiroma A."/>
            <person name="Shimoji M."/>
            <person name="Hirano T."/>
            <person name="Itoh T."/>
            <person name="Kaga A."/>
            <person name="Tomooka N."/>
        </authorList>
    </citation>
    <scope>NUCLEOTIDE SEQUENCE [LARGE SCALE GENOMIC DNA]</scope>
    <source>
        <strain evidence="2">cv. Shumari</strain>
    </source>
</reference>
<organism evidence="1 2">
    <name type="scientific">Vigna angularis var. angularis</name>
    <dbReference type="NCBI Taxonomy" id="157739"/>
    <lineage>
        <taxon>Eukaryota</taxon>
        <taxon>Viridiplantae</taxon>
        <taxon>Streptophyta</taxon>
        <taxon>Embryophyta</taxon>
        <taxon>Tracheophyta</taxon>
        <taxon>Spermatophyta</taxon>
        <taxon>Magnoliopsida</taxon>
        <taxon>eudicotyledons</taxon>
        <taxon>Gunneridae</taxon>
        <taxon>Pentapetalae</taxon>
        <taxon>rosids</taxon>
        <taxon>fabids</taxon>
        <taxon>Fabales</taxon>
        <taxon>Fabaceae</taxon>
        <taxon>Papilionoideae</taxon>
        <taxon>50 kb inversion clade</taxon>
        <taxon>NPAAA clade</taxon>
        <taxon>indigoferoid/millettioid clade</taxon>
        <taxon>Phaseoleae</taxon>
        <taxon>Vigna</taxon>
    </lineage>
</organism>
<evidence type="ECO:0000313" key="1">
    <source>
        <dbReference type="EMBL" id="BAT98984.1"/>
    </source>
</evidence>
<dbReference type="Proteomes" id="UP000291084">
    <property type="component" value="Chromosome 10"/>
</dbReference>
<dbReference type="EMBL" id="AP015043">
    <property type="protein sequence ID" value="BAT98984.1"/>
    <property type="molecule type" value="Genomic_DNA"/>
</dbReference>
<dbReference type="AlphaFoldDB" id="A0A0S3T1E9"/>
<keyword evidence="2" id="KW-1185">Reference proteome</keyword>
<evidence type="ECO:0000313" key="2">
    <source>
        <dbReference type="Proteomes" id="UP000291084"/>
    </source>
</evidence>
<name>A0A0S3T1E9_PHAAN</name>
<gene>
    <name evidence="1" type="primary">Vigan.10G035400</name>
    <name evidence="1" type="ORF">VIGAN_10035400</name>
</gene>
<sequence>KRHGNETKELECVMRIETKKESKREREGMCHNAFQFGLTYSTFYAGLATDPLLSSALFSSVFSLFLTHCNYLQHSVFLQRKSPEIHTSPIYPTKEEHK</sequence>
<protein>
    <submittedName>
        <fullName evidence="1">Uncharacterized protein</fullName>
    </submittedName>
</protein>
<accession>A0A0S3T1E9</accession>
<proteinExistence type="predicted"/>